<dbReference type="Proteomes" id="UP000248326">
    <property type="component" value="Unassembled WGS sequence"/>
</dbReference>
<evidence type="ECO:0000313" key="4">
    <source>
        <dbReference type="Proteomes" id="UP000248326"/>
    </source>
</evidence>
<organism evidence="3 4">
    <name type="scientific">Deinococcus yavapaiensis KR-236</name>
    <dbReference type="NCBI Taxonomy" id="694435"/>
    <lineage>
        <taxon>Bacteria</taxon>
        <taxon>Thermotogati</taxon>
        <taxon>Deinococcota</taxon>
        <taxon>Deinococci</taxon>
        <taxon>Deinococcales</taxon>
        <taxon>Deinococcaceae</taxon>
        <taxon>Deinococcus</taxon>
    </lineage>
</organism>
<feature type="domain" description="Activator of Hsp90 ATPase homologue 1/2-like C-terminal" evidence="2">
    <location>
        <begin position="26"/>
        <end position="170"/>
    </location>
</feature>
<dbReference type="InterPro" id="IPR023393">
    <property type="entry name" value="START-like_dom_sf"/>
</dbReference>
<accession>A0A318SG35</accession>
<evidence type="ECO:0000259" key="2">
    <source>
        <dbReference type="Pfam" id="PF08327"/>
    </source>
</evidence>
<dbReference type="EMBL" id="QJSX01000002">
    <property type="protein sequence ID" value="PYE55856.1"/>
    <property type="molecule type" value="Genomic_DNA"/>
</dbReference>
<dbReference type="Gene3D" id="3.30.530.20">
    <property type="match status" value="1"/>
</dbReference>
<dbReference type="RefSeq" id="WP_110885398.1">
    <property type="nucleotide sequence ID" value="NZ_QJSX01000002.1"/>
</dbReference>
<keyword evidence="4" id="KW-1185">Reference proteome</keyword>
<name>A0A318SG35_9DEIO</name>
<proteinExistence type="inferred from homology"/>
<dbReference type="OrthoDB" id="118413at2"/>
<gene>
    <name evidence="3" type="ORF">DES52_102222</name>
</gene>
<dbReference type="AlphaFoldDB" id="A0A318SG35"/>
<evidence type="ECO:0000256" key="1">
    <source>
        <dbReference type="ARBA" id="ARBA00006817"/>
    </source>
</evidence>
<sequence>MTSTTPFPMTSRVEAGRELILERIFKAPRHLVFDAFSQAEHLKKWWGPRGWDLSFCAVDFRPGGTWHYCMKCVDEAQGAFYGMESWGLGIYEDIETPRRIVYTDHFSDADARINDTMPSTLVTLTFEEVDGGTKIVNRAVYASEEGLKTVLDMGMLQGVTETWNRLAEHLDAEQS</sequence>
<dbReference type="InterPro" id="IPR013538">
    <property type="entry name" value="ASHA1/2-like_C"/>
</dbReference>
<comment type="similarity">
    <text evidence="1">Belongs to the AHA1 family.</text>
</comment>
<reference evidence="3 4" key="1">
    <citation type="submission" date="2018-06" db="EMBL/GenBank/DDBJ databases">
        <title>Genomic Encyclopedia of Type Strains, Phase IV (KMG-IV): sequencing the most valuable type-strain genomes for metagenomic binning, comparative biology and taxonomic classification.</title>
        <authorList>
            <person name="Goeker M."/>
        </authorList>
    </citation>
    <scope>NUCLEOTIDE SEQUENCE [LARGE SCALE GENOMIC DNA]</scope>
    <source>
        <strain evidence="3 4">DSM 18048</strain>
    </source>
</reference>
<protein>
    <submittedName>
        <fullName evidence="3">Uncharacterized protein YndB with AHSA1/START domain</fullName>
    </submittedName>
</protein>
<evidence type="ECO:0000313" key="3">
    <source>
        <dbReference type="EMBL" id="PYE55856.1"/>
    </source>
</evidence>
<dbReference type="Pfam" id="PF08327">
    <property type="entry name" value="AHSA1"/>
    <property type="match status" value="1"/>
</dbReference>
<comment type="caution">
    <text evidence="3">The sequence shown here is derived from an EMBL/GenBank/DDBJ whole genome shotgun (WGS) entry which is preliminary data.</text>
</comment>
<dbReference type="SUPFAM" id="SSF55961">
    <property type="entry name" value="Bet v1-like"/>
    <property type="match status" value="1"/>
</dbReference>